<evidence type="ECO:0000313" key="2">
    <source>
        <dbReference type="Proteomes" id="UP000652219"/>
    </source>
</evidence>
<accession>A0A8H6MJN6</accession>
<comment type="caution">
    <text evidence="1">The sequence shown here is derived from an EMBL/GenBank/DDBJ whole genome shotgun (WGS) entry which is preliminary data.</text>
</comment>
<evidence type="ECO:0000313" key="1">
    <source>
        <dbReference type="EMBL" id="KAF6790330.1"/>
    </source>
</evidence>
<protein>
    <submittedName>
        <fullName evidence="1">Uncharacterized protein</fullName>
    </submittedName>
</protein>
<keyword evidence="2" id="KW-1185">Reference proteome</keyword>
<dbReference type="EMBL" id="WIGN01000506">
    <property type="protein sequence ID" value="KAF6790330.1"/>
    <property type="molecule type" value="Genomic_DNA"/>
</dbReference>
<dbReference type="AlphaFoldDB" id="A0A8H6MJN6"/>
<organism evidence="1 2">
    <name type="scientific">Colletotrichum sojae</name>
    <dbReference type="NCBI Taxonomy" id="2175907"/>
    <lineage>
        <taxon>Eukaryota</taxon>
        <taxon>Fungi</taxon>
        <taxon>Dikarya</taxon>
        <taxon>Ascomycota</taxon>
        <taxon>Pezizomycotina</taxon>
        <taxon>Sordariomycetes</taxon>
        <taxon>Hypocreomycetidae</taxon>
        <taxon>Glomerellales</taxon>
        <taxon>Glomerellaceae</taxon>
        <taxon>Colletotrichum</taxon>
        <taxon>Colletotrichum orchidearum species complex</taxon>
    </lineage>
</organism>
<reference evidence="1 2" key="1">
    <citation type="journal article" date="2020" name="Phytopathology">
        <title>Genome Sequence Resources of Colletotrichum truncatum, C. plurivorum, C. musicola, and C. sojae: Four Species Pathogenic to Soybean (Glycine max).</title>
        <authorList>
            <person name="Rogerio F."/>
            <person name="Boufleur T.R."/>
            <person name="Ciampi-Guillardi M."/>
            <person name="Sukno S.A."/>
            <person name="Thon M.R."/>
            <person name="Massola Junior N.S."/>
            <person name="Baroncelli R."/>
        </authorList>
    </citation>
    <scope>NUCLEOTIDE SEQUENCE [LARGE SCALE GENOMIC DNA]</scope>
    <source>
        <strain evidence="1 2">LFN0009</strain>
    </source>
</reference>
<name>A0A8H6MJN6_9PEZI</name>
<proteinExistence type="predicted"/>
<gene>
    <name evidence="1" type="ORF">CSOJ01_14601</name>
</gene>
<sequence>MCRDVYYTYDCGHRIGRFPAYRETGTDATLPGGPGPCFECRDTWKEEKAVAKEAVAPNTPRKDGDGGFWKRTAQRVVDVAGALVASSSPARTRE</sequence>
<dbReference type="Proteomes" id="UP000652219">
    <property type="component" value="Unassembled WGS sequence"/>
</dbReference>